<evidence type="ECO:0000256" key="5">
    <source>
        <dbReference type="SAM" id="MobiDB-lite"/>
    </source>
</evidence>
<feature type="transmembrane region" description="Helical" evidence="6">
    <location>
        <begin position="340"/>
        <end position="362"/>
    </location>
</feature>
<evidence type="ECO:0000256" key="6">
    <source>
        <dbReference type="SAM" id="Phobius"/>
    </source>
</evidence>
<dbReference type="AlphaFoldDB" id="A0A7M5UAG0"/>
<proteinExistence type="predicted"/>
<comment type="subcellular location">
    <subcellularLocation>
        <location evidence="1">Membrane</location>
        <topology evidence="1">Multi-pass membrane protein</topology>
    </subcellularLocation>
</comment>
<sequence length="501" mass="55700">MVKQITRGDGEDRSSPVNDQQTTEDETTRDVLSESDDYPDGNYDEKPLIPPSLRGSESILSSPAKQASSSSPRDSDLLSNWQAAMHILKGNIGTGILGLPIAVKHAGVIIGPAVLAVIAVISVHCMHLVVSASHALCLRNRADHYDYGEVAEQVFLIYGGPRWASRARFVLDSFLILTQLGFCCVYFLFVAENLKQLFGLFDVRIWILVLLLPVLSLIYIQKLKFIAYISTAANLLSLFGLMGTYQYLFFHLENPASFPASAPLKEFPLFFGTALFAFEGIGIVLPIENKMRKREDFFWVLDLSMAFVASLFISMGFFGYITFGDQLLPSVTLNLPKLPFYVLVKLGYTLAIFFTYFIQFYVPMEILIPPLKKGLAKGCTTGIDIFMRTAMVVVTCALAITIPQLDNFISLIGSTAAAALALVFPPMLYTMCFWKHDITKMEIVKNVTISSLGTIGAIFGTWLSVEAIIIGFEQHKNKHVVKEGLVGEFYHVYMNKSLPWL</sequence>
<evidence type="ECO:0000259" key="7">
    <source>
        <dbReference type="Pfam" id="PF01490"/>
    </source>
</evidence>
<feature type="transmembrane region" description="Helical" evidence="6">
    <location>
        <begin position="203"/>
        <end position="220"/>
    </location>
</feature>
<keyword evidence="9" id="KW-1185">Reference proteome</keyword>
<accession>A0A7M5UAG0</accession>
<dbReference type="GO" id="GO:0015179">
    <property type="term" value="F:L-amino acid transmembrane transporter activity"/>
    <property type="evidence" value="ECO:0007669"/>
    <property type="project" value="TreeGrafter"/>
</dbReference>
<evidence type="ECO:0000256" key="1">
    <source>
        <dbReference type="ARBA" id="ARBA00004141"/>
    </source>
</evidence>
<dbReference type="PANTHER" id="PTHR22950">
    <property type="entry name" value="AMINO ACID TRANSPORTER"/>
    <property type="match status" value="1"/>
</dbReference>
<feature type="transmembrane region" description="Helical" evidence="6">
    <location>
        <begin position="267"/>
        <end position="285"/>
    </location>
</feature>
<evidence type="ECO:0000313" key="8">
    <source>
        <dbReference type="EnsemblMetazoa" id="CLYHEMP008205.1"/>
    </source>
</evidence>
<feature type="transmembrane region" description="Helical" evidence="6">
    <location>
        <begin position="109"/>
        <end position="130"/>
    </location>
</feature>
<reference evidence="8" key="1">
    <citation type="submission" date="2021-01" db="UniProtKB">
        <authorList>
            <consortium name="EnsemblMetazoa"/>
        </authorList>
    </citation>
    <scope>IDENTIFICATION</scope>
</reference>
<feature type="transmembrane region" description="Helical" evidence="6">
    <location>
        <begin position="449"/>
        <end position="472"/>
    </location>
</feature>
<feature type="domain" description="Amino acid transporter transmembrane" evidence="7">
    <location>
        <begin position="79"/>
        <end position="464"/>
    </location>
</feature>
<dbReference type="EnsemblMetazoa" id="CLYHEMT008205.1">
    <property type="protein sequence ID" value="CLYHEMP008205.1"/>
    <property type="gene ID" value="CLYHEMG008205"/>
</dbReference>
<feature type="transmembrane region" description="Helical" evidence="6">
    <location>
        <begin position="297"/>
        <end position="320"/>
    </location>
</feature>
<evidence type="ECO:0000256" key="4">
    <source>
        <dbReference type="ARBA" id="ARBA00023136"/>
    </source>
</evidence>
<dbReference type="Proteomes" id="UP000594262">
    <property type="component" value="Unplaced"/>
</dbReference>
<evidence type="ECO:0000256" key="3">
    <source>
        <dbReference type="ARBA" id="ARBA00022989"/>
    </source>
</evidence>
<feature type="transmembrane region" description="Helical" evidence="6">
    <location>
        <begin position="408"/>
        <end position="429"/>
    </location>
</feature>
<keyword evidence="2 6" id="KW-0812">Transmembrane</keyword>
<dbReference type="GeneID" id="136814277"/>
<dbReference type="RefSeq" id="XP_066926902.1">
    <property type="nucleotide sequence ID" value="XM_067070801.1"/>
</dbReference>
<keyword evidence="3 6" id="KW-1133">Transmembrane helix</keyword>
<feature type="region of interest" description="Disordered" evidence="5">
    <location>
        <begin position="1"/>
        <end position="74"/>
    </location>
</feature>
<feature type="transmembrane region" description="Helical" evidence="6">
    <location>
        <begin position="383"/>
        <end position="402"/>
    </location>
</feature>
<feature type="compositionally biased region" description="Basic and acidic residues" evidence="5">
    <location>
        <begin position="1"/>
        <end position="14"/>
    </location>
</feature>
<name>A0A7M5UAG0_9CNID</name>
<evidence type="ECO:0000256" key="2">
    <source>
        <dbReference type="ARBA" id="ARBA00022692"/>
    </source>
</evidence>
<protein>
    <recommendedName>
        <fullName evidence="7">Amino acid transporter transmembrane domain-containing protein</fullName>
    </recommendedName>
</protein>
<keyword evidence="4 6" id="KW-0472">Membrane</keyword>
<dbReference type="Pfam" id="PF01490">
    <property type="entry name" value="Aa_trans"/>
    <property type="match status" value="1"/>
</dbReference>
<feature type="compositionally biased region" description="Low complexity" evidence="5">
    <location>
        <begin position="58"/>
        <end position="72"/>
    </location>
</feature>
<feature type="transmembrane region" description="Helical" evidence="6">
    <location>
        <begin position="169"/>
        <end position="191"/>
    </location>
</feature>
<evidence type="ECO:0000313" key="9">
    <source>
        <dbReference type="Proteomes" id="UP000594262"/>
    </source>
</evidence>
<dbReference type="PANTHER" id="PTHR22950:SF349">
    <property type="entry name" value="AMINO ACID TRANSPORTER TRANSMEMBRANE DOMAIN-CONTAINING PROTEIN"/>
    <property type="match status" value="1"/>
</dbReference>
<dbReference type="OrthoDB" id="5976439at2759"/>
<dbReference type="InterPro" id="IPR013057">
    <property type="entry name" value="AA_transpt_TM"/>
</dbReference>
<dbReference type="GO" id="GO:0005774">
    <property type="term" value="C:vacuolar membrane"/>
    <property type="evidence" value="ECO:0007669"/>
    <property type="project" value="TreeGrafter"/>
</dbReference>
<organism evidence="8 9">
    <name type="scientific">Clytia hemisphaerica</name>
    <dbReference type="NCBI Taxonomy" id="252671"/>
    <lineage>
        <taxon>Eukaryota</taxon>
        <taxon>Metazoa</taxon>
        <taxon>Cnidaria</taxon>
        <taxon>Hydrozoa</taxon>
        <taxon>Hydroidolina</taxon>
        <taxon>Leptothecata</taxon>
        <taxon>Obeliida</taxon>
        <taxon>Clytiidae</taxon>
        <taxon>Clytia</taxon>
    </lineage>
</organism>
<feature type="transmembrane region" description="Helical" evidence="6">
    <location>
        <begin position="225"/>
        <end position="247"/>
    </location>
</feature>